<sequence>MQEIYKNEGRLALLADHEGEIIGFLDFHCGHKKRNEHQGSFGMSVKKEFRNQGVGKALLKCLIRWAENNPLIERISLEVFSNNKGAIHLYTSFGFVEEGIQRRAIKNDDGSYEDIILMALFLN</sequence>
<evidence type="ECO:0000259" key="1">
    <source>
        <dbReference type="PROSITE" id="PS51186"/>
    </source>
</evidence>
<gene>
    <name evidence="2" type="ORF">J1TS3_36200</name>
</gene>
<organism evidence="2 3">
    <name type="scientific">Siminovitchia fordii</name>
    <dbReference type="NCBI Taxonomy" id="254759"/>
    <lineage>
        <taxon>Bacteria</taxon>
        <taxon>Bacillati</taxon>
        <taxon>Bacillota</taxon>
        <taxon>Bacilli</taxon>
        <taxon>Bacillales</taxon>
        <taxon>Bacillaceae</taxon>
        <taxon>Siminovitchia</taxon>
    </lineage>
</organism>
<comment type="caution">
    <text evidence="2">The sequence shown here is derived from an EMBL/GenBank/DDBJ whole genome shotgun (WGS) entry which is preliminary data.</text>
</comment>
<keyword evidence="3" id="KW-1185">Reference proteome</keyword>
<dbReference type="RefSeq" id="WP_018707556.1">
    <property type="nucleotide sequence ID" value="NZ_BOQT01000017.1"/>
</dbReference>
<evidence type="ECO:0000313" key="2">
    <source>
        <dbReference type="EMBL" id="GIN22486.1"/>
    </source>
</evidence>
<dbReference type="EMBL" id="BOQT01000017">
    <property type="protein sequence ID" value="GIN22486.1"/>
    <property type="molecule type" value="Genomic_DNA"/>
</dbReference>
<protein>
    <recommendedName>
        <fullName evidence="1">N-acetyltransferase domain-containing protein</fullName>
    </recommendedName>
</protein>
<evidence type="ECO:0000313" key="3">
    <source>
        <dbReference type="Proteomes" id="UP000680279"/>
    </source>
</evidence>
<dbReference type="PANTHER" id="PTHR43617:SF22">
    <property type="entry name" value="L-AMINO ACID N-ACETYLTRANSFERASE AAAT"/>
    <property type="match status" value="1"/>
</dbReference>
<reference evidence="2 3" key="1">
    <citation type="submission" date="2021-03" db="EMBL/GenBank/DDBJ databases">
        <title>Antimicrobial resistance genes in bacteria isolated from Japanese honey, and their potential for conferring macrolide and lincosamide resistance in the American foulbrood pathogen Paenibacillus larvae.</title>
        <authorList>
            <person name="Okamoto M."/>
            <person name="Kumagai M."/>
            <person name="Kanamori H."/>
            <person name="Takamatsu D."/>
        </authorList>
    </citation>
    <scope>NUCLEOTIDE SEQUENCE [LARGE SCALE GENOMIC DNA]</scope>
    <source>
        <strain evidence="2 3">J1TS3</strain>
    </source>
</reference>
<dbReference type="PANTHER" id="PTHR43617">
    <property type="entry name" value="L-AMINO ACID N-ACETYLTRANSFERASE"/>
    <property type="match status" value="1"/>
</dbReference>
<feature type="domain" description="N-acetyltransferase" evidence="1">
    <location>
        <begin position="1"/>
        <end position="123"/>
    </location>
</feature>
<dbReference type="InterPro" id="IPR000182">
    <property type="entry name" value="GNAT_dom"/>
</dbReference>
<dbReference type="InterPro" id="IPR050276">
    <property type="entry name" value="MshD_Acetyltransferase"/>
</dbReference>
<name>A0ABQ4K9U4_9BACI</name>
<dbReference type="InterPro" id="IPR016181">
    <property type="entry name" value="Acyl_CoA_acyltransferase"/>
</dbReference>
<dbReference type="Pfam" id="PF00583">
    <property type="entry name" value="Acetyltransf_1"/>
    <property type="match status" value="1"/>
</dbReference>
<dbReference type="PROSITE" id="PS51186">
    <property type="entry name" value="GNAT"/>
    <property type="match status" value="1"/>
</dbReference>
<dbReference type="Proteomes" id="UP000680279">
    <property type="component" value="Unassembled WGS sequence"/>
</dbReference>
<proteinExistence type="predicted"/>
<dbReference type="CDD" id="cd04301">
    <property type="entry name" value="NAT_SF"/>
    <property type="match status" value="1"/>
</dbReference>
<accession>A0ABQ4K9U4</accession>
<dbReference type="SUPFAM" id="SSF55729">
    <property type="entry name" value="Acyl-CoA N-acyltransferases (Nat)"/>
    <property type="match status" value="1"/>
</dbReference>
<dbReference type="Gene3D" id="3.40.630.30">
    <property type="match status" value="1"/>
</dbReference>